<evidence type="ECO:0000313" key="2">
    <source>
        <dbReference type="EMBL" id="PQA58968.1"/>
    </source>
</evidence>
<dbReference type="EMBL" id="PTRA01000001">
    <property type="protein sequence ID" value="PQA58968.1"/>
    <property type="molecule type" value="Genomic_DNA"/>
</dbReference>
<proteinExistence type="predicted"/>
<name>A0A2S7IMY2_9BACT</name>
<feature type="chain" id="PRO_5015431487" evidence="1">
    <location>
        <begin position="23"/>
        <end position="108"/>
    </location>
</feature>
<keyword evidence="1" id="KW-0732">Signal</keyword>
<protein>
    <submittedName>
        <fullName evidence="2">Uncharacterized protein</fullName>
    </submittedName>
</protein>
<evidence type="ECO:0000256" key="1">
    <source>
        <dbReference type="SAM" id="SignalP"/>
    </source>
</evidence>
<keyword evidence="3" id="KW-1185">Reference proteome</keyword>
<gene>
    <name evidence="2" type="ORF">C5O19_04735</name>
</gene>
<sequence>MRKCIWLALLGLALGGFSCQRAALDPTYKPVLFVMKKGDQCLMLTEGQAWPGTPLFDPNQKVQYLLDNQPTGNTQLLKALLAQQQISKIMVGESPRKKEKMIAFTTRP</sequence>
<dbReference type="PROSITE" id="PS51257">
    <property type="entry name" value="PROKAR_LIPOPROTEIN"/>
    <property type="match status" value="1"/>
</dbReference>
<dbReference type="AlphaFoldDB" id="A0A2S7IMY2"/>
<evidence type="ECO:0000313" key="3">
    <source>
        <dbReference type="Proteomes" id="UP000239590"/>
    </source>
</evidence>
<comment type="caution">
    <text evidence="2">The sequence shown here is derived from an EMBL/GenBank/DDBJ whole genome shotgun (WGS) entry which is preliminary data.</text>
</comment>
<organism evidence="2 3">
    <name type="scientific">Siphonobacter curvatus</name>
    <dbReference type="NCBI Taxonomy" id="2094562"/>
    <lineage>
        <taxon>Bacteria</taxon>
        <taxon>Pseudomonadati</taxon>
        <taxon>Bacteroidota</taxon>
        <taxon>Cytophagia</taxon>
        <taxon>Cytophagales</taxon>
        <taxon>Cytophagaceae</taxon>
        <taxon>Siphonobacter</taxon>
    </lineage>
</organism>
<dbReference type="OrthoDB" id="9898993at2"/>
<feature type="signal peptide" evidence="1">
    <location>
        <begin position="1"/>
        <end position="22"/>
    </location>
</feature>
<dbReference type="Proteomes" id="UP000239590">
    <property type="component" value="Unassembled WGS sequence"/>
</dbReference>
<accession>A0A2S7IMY2</accession>
<reference evidence="3" key="1">
    <citation type="submission" date="2018-02" db="EMBL/GenBank/DDBJ databases">
        <title>Genome sequencing of Solimonas sp. HR-BB.</title>
        <authorList>
            <person name="Lee Y."/>
            <person name="Jeon C.O."/>
        </authorList>
    </citation>
    <scope>NUCLEOTIDE SEQUENCE [LARGE SCALE GENOMIC DNA]</scope>
    <source>
        <strain evidence="3">HR-U</strain>
    </source>
</reference>